<dbReference type="GeneID" id="108660708"/>
<organism evidence="2 3">
    <name type="scientific">Theobroma cacao</name>
    <name type="common">Cacao</name>
    <name type="synonym">Cocoa</name>
    <dbReference type="NCBI Taxonomy" id="3641"/>
    <lineage>
        <taxon>Eukaryota</taxon>
        <taxon>Viridiplantae</taxon>
        <taxon>Streptophyta</taxon>
        <taxon>Embryophyta</taxon>
        <taxon>Tracheophyta</taxon>
        <taxon>Spermatophyta</taxon>
        <taxon>Magnoliopsida</taxon>
        <taxon>eudicotyledons</taxon>
        <taxon>Gunneridae</taxon>
        <taxon>Pentapetalae</taxon>
        <taxon>rosids</taxon>
        <taxon>malvids</taxon>
        <taxon>Malvales</taxon>
        <taxon>Malvaceae</taxon>
        <taxon>Byttnerioideae</taxon>
        <taxon>Theobroma</taxon>
    </lineage>
</organism>
<name>A0AB32VUP8_THECC</name>
<dbReference type="AlphaFoldDB" id="A0AB32VUP8"/>
<evidence type="ECO:0000259" key="1">
    <source>
        <dbReference type="Pfam" id="PF14244"/>
    </source>
</evidence>
<accession>A0AB32VUP8</accession>
<proteinExistence type="predicted"/>
<dbReference type="Proteomes" id="UP000694886">
    <property type="component" value="Chromosome 2"/>
</dbReference>
<reference evidence="2" key="1">
    <citation type="journal article" date="1997" name="Nucleic Acids Res.">
        <title>tRNAscan-SE: a program for improved detection of transfer RNA genes in genomic sequence.</title>
        <authorList>
            <person name="Lowe T.M."/>
            <person name="Eddy S.R."/>
        </authorList>
    </citation>
    <scope>NUCLEOTIDE SEQUENCE [LARGE SCALE GENOMIC DNA]</scope>
    <source>
        <strain evidence="2">r\B97-61/B2</strain>
    </source>
</reference>
<dbReference type="InterPro" id="IPR029472">
    <property type="entry name" value="Copia-like_N"/>
</dbReference>
<dbReference type="Pfam" id="PF14244">
    <property type="entry name" value="Retrotran_gag_3"/>
    <property type="match status" value="1"/>
</dbReference>
<dbReference type="PANTHER" id="PTHR37610">
    <property type="entry name" value="CCHC-TYPE DOMAIN-CONTAINING PROTEIN"/>
    <property type="match status" value="1"/>
</dbReference>
<evidence type="ECO:0000313" key="3">
    <source>
        <dbReference type="RefSeq" id="XP_017970463.1"/>
    </source>
</evidence>
<sequence length="270" mass="30670">MSVNQSKVINATSPYYLHSSDNPDLIFMTHLISESGDNCFTWRRSFINEIYYKNKASFVDGTIQKPDVDSLDLQSWIQCNAVVLSWLTNALAKELQGSAAHVKLHEKYGYIWKKDFTQGIVSRVYKLKLTIALLQQEKSSISCYCGKLKTIWGELQGFNLVPSCKCGCTYGATKRMQFMREGEKVFDFLMGLDEVYSTVRSQILSVDLLPNLGRAYAIAAQEEKQRLVVDLSSRKLIGVGREWNGLYYLETMRGERALIASDSVNASLWH</sequence>
<feature type="domain" description="Retrotransposon Copia-like N-terminal" evidence="1">
    <location>
        <begin position="18"/>
        <end position="67"/>
    </location>
</feature>
<dbReference type="PANTHER" id="PTHR37610:SF97">
    <property type="entry name" value="RETROTRANSPOSON GAG DOMAIN-CONTAINING PROTEIN"/>
    <property type="match status" value="1"/>
</dbReference>
<evidence type="ECO:0000313" key="2">
    <source>
        <dbReference type="Proteomes" id="UP000694886"/>
    </source>
</evidence>
<dbReference type="KEGG" id="tcc:108660708"/>
<protein>
    <submittedName>
        <fullName evidence="3">Uncharacterized protein LOC108660708</fullName>
    </submittedName>
</protein>
<dbReference type="Gramene" id="Tc02v2_t022520.1">
    <property type="protein sequence ID" value="Tc02v2_p022520.1"/>
    <property type="gene ID" value="Tc02v2_g022520"/>
</dbReference>
<reference evidence="3" key="2">
    <citation type="submission" date="2025-08" db="UniProtKB">
        <authorList>
            <consortium name="RefSeq"/>
        </authorList>
    </citation>
    <scope>IDENTIFICATION</scope>
</reference>
<dbReference type="RefSeq" id="XP_017970463.1">
    <property type="nucleotide sequence ID" value="XM_018114974.1"/>
</dbReference>
<gene>
    <name evidence="3" type="primary">LOC108660708</name>
</gene>